<accession>A0A6V7HJ54</accession>
<feature type="compositionally biased region" description="Polar residues" evidence="1">
    <location>
        <begin position="1"/>
        <end position="12"/>
    </location>
</feature>
<gene>
    <name evidence="2" type="ORF">MHI_LOCUS833821</name>
</gene>
<sequence>PLERTTSLTSVRNHPPRSTRGTRIVRPSRGEFGVKATSCPSPRLFSPFFFLSTRFRDHLAGKRGPQKRFLGAFRRPCEIDFTEKIT</sequence>
<dbReference type="AlphaFoldDB" id="A0A6V7HJ54"/>
<organism evidence="2 3">
    <name type="scientific">Heterotrigona itama</name>
    <dbReference type="NCBI Taxonomy" id="395501"/>
    <lineage>
        <taxon>Eukaryota</taxon>
        <taxon>Metazoa</taxon>
        <taxon>Ecdysozoa</taxon>
        <taxon>Arthropoda</taxon>
        <taxon>Hexapoda</taxon>
        <taxon>Insecta</taxon>
        <taxon>Pterygota</taxon>
        <taxon>Neoptera</taxon>
        <taxon>Endopterygota</taxon>
        <taxon>Hymenoptera</taxon>
        <taxon>Apocrita</taxon>
        <taxon>Aculeata</taxon>
        <taxon>Apoidea</taxon>
        <taxon>Anthophila</taxon>
        <taxon>Apidae</taxon>
        <taxon>Heterotrigona</taxon>
    </lineage>
</organism>
<feature type="non-terminal residue" evidence="2">
    <location>
        <position position="1"/>
    </location>
</feature>
<comment type="caution">
    <text evidence="2">The sequence shown here is derived from an EMBL/GenBank/DDBJ whole genome shotgun (WGS) entry which is preliminary data.</text>
</comment>
<keyword evidence="3" id="KW-1185">Reference proteome</keyword>
<proteinExistence type="predicted"/>
<protein>
    <submittedName>
        <fullName evidence="2">Uncharacterized protein</fullName>
    </submittedName>
</protein>
<evidence type="ECO:0000313" key="2">
    <source>
        <dbReference type="EMBL" id="CAD1478931.1"/>
    </source>
</evidence>
<dbReference type="OrthoDB" id="10637828at2759"/>
<dbReference type="EMBL" id="CAJDYZ010011124">
    <property type="protein sequence ID" value="CAD1478931.1"/>
    <property type="molecule type" value="Genomic_DNA"/>
</dbReference>
<evidence type="ECO:0000256" key="1">
    <source>
        <dbReference type="SAM" id="MobiDB-lite"/>
    </source>
</evidence>
<reference evidence="2" key="1">
    <citation type="submission" date="2020-07" db="EMBL/GenBank/DDBJ databases">
        <authorList>
            <person name="Nazaruddin N."/>
        </authorList>
    </citation>
    <scope>NUCLEOTIDE SEQUENCE</scope>
</reference>
<feature type="non-terminal residue" evidence="2">
    <location>
        <position position="86"/>
    </location>
</feature>
<name>A0A6V7HJ54_9HYME</name>
<feature type="region of interest" description="Disordered" evidence="1">
    <location>
        <begin position="1"/>
        <end position="24"/>
    </location>
</feature>
<dbReference type="Proteomes" id="UP000752696">
    <property type="component" value="Unassembled WGS sequence"/>
</dbReference>
<evidence type="ECO:0000313" key="3">
    <source>
        <dbReference type="Proteomes" id="UP000752696"/>
    </source>
</evidence>